<sequence length="84" mass="8737">MSGDPATGAAPPGARPAGPGLDWAGMLRAGLTHLRLTPAQFWALTPAELSLMLGLGAAARPMARDRLDELMRRFPDGTRGGQDG</sequence>
<gene>
    <name evidence="2" type="ORF">SAMN05444417_2817</name>
</gene>
<dbReference type="OrthoDB" id="7582980at2"/>
<dbReference type="RefSeq" id="WP_073332104.1">
    <property type="nucleotide sequence ID" value="NZ_FQYO01000005.1"/>
</dbReference>
<dbReference type="STRING" id="1447782.SAMN05444417_2817"/>
<evidence type="ECO:0008006" key="4">
    <source>
        <dbReference type="Google" id="ProtNLM"/>
    </source>
</evidence>
<dbReference type="InterPro" id="IPR011739">
    <property type="entry name" value="GTA_rcc01693"/>
</dbReference>
<keyword evidence="3" id="KW-1185">Reference proteome</keyword>
<dbReference type="Pfam" id="PF09550">
    <property type="entry name" value="Phage_TAC_6"/>
    <property type="match status" value="1"/>
</dbReference>
<accession>A0A1M6GMQ4</accession>
<feature type="region of interest" description="Disordered" evidence="1">
    <location>
        <begin position="1"/>
        <end position="22"/>
    </location>
</feature>
<organism evidence="2 3">
    <name type="scientific">Wenxinia saemankumensis</name>
    <dbReference type="NCBI Taxonomy" id="1447782"/>
    <lineage>
        <taxon>Bacteria</taxon>
        <taxon>Pseudomonadati</taxon>
        <taxon>Pseudomonadota</taxon>
        <taxon>Alphaproteobacteria</taxon>
        <taxon>Rhodobacterales</taxon>
        <taxon>Roseobacteraceae</taxon>
        <taxon>Wenxinia</taxon>
    </lineage>
</organism>
<evidence type="ECO:0000256" key="1">
    <source>
        <dbReference type="SAM" id="MobiDB-lite"/>
    </source>
</evidence>
<dbReference type="NCBIfam" id="TIGR02216">
    <property type="entry name" value="phage_TIGR02216"/>
    <property type="match status" value="1"/>
</dbReference>
<evidence type="ECO:0000313" key="2">
    <source>
        <dbReference type="EMBL" id="SHJ11247.1"/>
    </source>
</evidence>
<name>A0A1M6GMQ4_9RHOB</name>
<dbReference type="InterPro" id="IPR019056">
    <property type="entry name" value="Phage_TAC_6"/>
</dbReference>
<proteinExistence type="predicted"/>
<dbReference type="EMBL" id="FQYO01000005">
    <property type="protein sequence ID" value="SHJ11247.1"/>
    <property type="molecule type" value="Genomic_DNA"/>
</dbReference>
<dbReference type="AlphaFoldDB" id="A0A1M6GMQ4"/>
<feature type="compositionally biased region" description="Low complexity" evidence="1">
    <location>
        <begin position="1"/>
        <end position="20"/>
    </location>
</feature>
<reference evidence="2 3" key="1">
    <citation type="submission" date="2016-11" db="EMBL/GenBank/DDBJ databases">
        <authorList>
            <person name="Jaros S."/>
            <person name="Januszkiewicz K."/>
            <person name="Wedrychowicz H."/>
        </authorList>
    </citation>
    <scope>NUCLEOTIDE SEQUENCE [LARGE SCALE GENOMIC DNA]</scope>
    <source>
        <strain evidence="2 3">DSM 100565</strain>
    </source>
</reference>
<dbReference type="Proteomes" id="UP000184292">
    <property type="component" value="Unassembled WGS sequence"/>
</dbReference>
<protein>
    <recommendedName>
        <fullName evidence="4">Phage tail assembly chaperone protein, TAC</fullName>
    </recommendedName>
</protein>
<evidence type="ECO:0000313" key="3">
    <source>
        <dbReference type="Proteomes" id="UP000184292"/>
    </source>
</evidence>